<dbReference type="Pfam" id="PF01571">
    <property type="entry name" value="GCV_T"/>
    <property type="match status" value="1"/>
</dbReference>
<dbReference type="SUPFAM" id="SSF101790">
    <property type="entry name" value="Aminomethyltransferase beta-barrel domain"/>
    <property type="match status" value="1"/>
</dbReference>
<sequence length="817" mass="89072">MNAQQPARSRVVIIGGGIVGTSVAFHLAKLGLTDVVLLEQGSLSCGTTWHAAGLVGQLRATNEMTKLIKYSTELYATLEEETGLGTGWKQSGSLSVARSPERMTSLKRTAATAQAFGVEAHVISPAEAGEKWPMMRTDDLVGAVWLPGDGKANPTDMTQALARGARNRGAKVLENTKVIGIDVVDGRVTGVRTEAGTIECEILVNCAGQWAAQVGAMAGTTVPLHSVEHFYVVTEWMEGITSDLPVMRDQDGYIYFKEEVGGLVMGGFEPDAKPWVGPHDIPDPFVFQLLDEDWEQFAVLMENAIIRVPALETTGIKKFYNGPESFTPDNNFIMGQTPEIPNMYVLAGFNSTGIASAGGAGLALAEWIIEGECTRDLWPVDVRRFAKFNGNETWLRERTKETLGLHYAIPWPNRELETGRPLRRSPVHHLLEAAGAVMGSRMGWERPNWFAPEGVSKEVEYSFGHQNWRPQVNAEVEGTRNGVALLDQTAFSKFLIKGPDAEETLQYLCTANMAVKPGTTVYTGILNDRGGYESDVTITRLARDEYLLVTGSAQTTRDHHFITVNLPAGCRTQVVDVTSSYAVLGIMGPKSRELLNRLTKADLSSERFPFYTSQEIELGPVPCRATRVSYVGELGWELYIPTEYTVTAYEHLTDAGADLGLLPIGHYAIDAMRIEKGYRAWGRELTPDRTPVEAGMSFACKLNTDIAFRGREAVEKQKQHGVTSRMVSVTVDDAGTALWGGELILRNGEPAGFVSSAAFGPTLGKGVGLAYIEREHDLVDAEYINAGTYQLDVAGDILEASVSLRAPFDPTGSRLKA</sequence>
<dbReference type="Proteomes" id="UP001596514">
    <property type="component" value="Unassembled WGS sequence"/>
</dbReference>
<dbReference type="InterPro" id="IPR006222">
    <property type="entry name" value="GCVT_N"/>
</dbReference>
<dbReference type="SUPFAM" id="SSF51905">
    <property type="entry name" value="FAD/NAD(P)-binding domain"/>
    <property type="match status" value="1"/>
</dbReference>
<feature type="domain" description="FAD dependent oxidoreductase" evidence="2">
    <location>
        <begin position="10"/>
        <end position="367"/>
    </location>
</feature>
<dbReference type="InterPro" id="IPR006076">
    <property type="entry name" value="FAD-dep_OxRdtase"/>
</dbReference>
<reference evidence="7" key="1">
    <citation type="journal article" date="2019" name="Int. J. Syst. Evol. Microbiol.">
        <title>The Global Catalogue of Microorganisms (GCM) 10K type strain sequencing project: providing services to taxonomists for standard genome sequencing and annotation.</title>
        <authorList>
            <consortium name="The Broad Institute Genomics Platform"/>
            <consortium name="The Broad Institute Genome Sequencing Center for Infectious Disease"/>
            <person name="Wu L."/>
            <person name="Ma J."/>
        </authorList>
    </citation>
    <scope>NUCLEOTIDE SEQUENCE [LARGE SCALE GENOMIC DNA]</scope>
    <source>
        <strain evidence="7">JCM 10083</strain>
    </source>
</reference>
<dbReference type="Gene3D" id="3.30.9.10">
    <property type="entry name" value="D-Amino Acid Oxidase, subunit A, domain 2"/>
    <property type="match status" value="1"/>
</dbReference>
<dbReference type="Gene3D" id="3.30.1360.120">
    <property type="entry name" value="Probable tRNA modification gtpase trme, domain 1"/>
    <property type="match status" value="1"/>
</dbReference>
<proteinExistence type="inferred from homology"/>
<keyword evidence="7" id="KW-1185">Reference proteome</keyword>
<dbReference type="Pfam" id="PF01266">
    <property type="entry name" value="DAO"/>
    <property type="match status" value="1"/>
</dbReference>
<feature type="domain" description="Aminomethyltransferase C-terminal" evidence="4">
    <location>
        <begin position="725"/>
        <end position="809"/>
    </location>
</feature>
<evidence type="ECO:0000313" key="6">
    <source>
        <dbReference type="EMBL" id="MFC7602250.1"/>
    </source>
</evidence>
<dbReference type="RefSeq" id="WP_343964379.1">
    <property type="nucleotide sequence ID" value="NZ_BAAAGK010000023.1"/>
</dbReference>
<dbReference type="SUPFAM" id="SSF54373">
    <property type="entry name" value="FAD-linked reductases, C-terminal domain"/>
    <property type="match status" value="1"/>
</dbReference>
<dbReference type="InterPro" id="IPR029043">
    <property type="entry name" value="GcvT/YgfZ_C"/>
</dbReference>
<dbReference type="Pfam" id="PF16350">
    <property type="entry name" value="FAO_M"/>
    <property type="match status" value="1"/>
</dbReference>
<evidence type="ECO:0000259" key="3">
    <source>
        <dbReference type="Pfam" id="PF01571"/>
    </source>
</evidence>
<name>A0ABW2T0U9_9ACTN</name>
<dbReference type="InterPro" id="IPR027266">
    <property type="entry name" value="TrmE/GcvT-like"/>
</dbReference>
<dbReference type="Pfam" id="PF08669">
    <property type="entry name" value="GCV_T_C"/>
    <property type="match status" value="1"/>
</dbReference>
<evidence type="ECO:0000259" key="2">
    <source>
        <dbReference type="Pfam" id="PF01266"/>
    </source>
</evidence>
<feature type="domain" description="GCVT N-terminal" evidence="3">
    <location>
        <begin position="428"/>
        <end position="703"/>
    </location>
</feature>
<protein>
    <submittedName>
        <fullName evidence="6">FAD-dependent oxidoreductase</fullName>
    </submittedName>
</protein>
<dbReference type="Gene3D" id="2.40.30.110">
    <property type="entry name" value="Aminomethyltransferase beta-barrel domains"/>
    <property type="match status" value="1"/>
</dbReference>
<accession>A0ABW2T0U9</accession>
<dbReference type="Gene3D" id="3.30.70.1400">
    <property type="entry name" value="Aminomethyltransferase beta-barrel domains"/>
    <property type="match status" value="1"/>
</dbReference>
<dbReference type="InterPro" id="IPR036188">
    <property type="entry name" value="FAD/NAD-bd_sf"/>
</dbReference>
<feature type="domain" description="FAD dependent oxidoreductase central" evidence="5">
    <location>
        <begin position="370"/>
        <end position="425"/>
    </location>
</feature>
<dbReference type="Gene3D" id="3.50.50.60">
    <property type="entry name" value="FAD/NAD(P)-binding domain"/>
    <property type="match status" value="1"/>
</dbReference>
<dbReference type="InterPro" id="IPR032503">
    <property type="entry name" value="FAO_M"/>
</dbReference>
<evidence type="ECO:0000259" key="5">
    <source>
        <dbReference type="Pfam" id="PF16350"/>
    </source>
</evidence>
<dbReference type="EMBL" id="JBHTEE010000001">
    <property type="protein sequence ID" value="MFC7602250.1"/>
    <property type="molecule type" value="Genomic_DNA"/>
</dbReference>
<dbReference type="PANTHER" id="PTHR43757:SF15">
    <property type="entry name" value="PYRUVATE DEHYDROGENASE PHOSPHATASE REGULATORY SUBUNIT, MITOCHONDRIAL-LIKE"/>
    <property type="match status" value="1"/>
</dbReference>
<dbReference type="PANTHER" id="PTHR43757">
    <property type="entry name" value="AMINOMETHYLTRANSFERASE"/>
    <property type="match status" value="1"/>
</dbReference>
<dbReference type="InterPro" id="IPR028896">
    <property type="entry name" value="GcvT/YgfZ/DmdA"/>
</dbReference>
<dbReference type="SUPFAM" id="SSF103025">
    <property type="entry name" value="Folate-binding domain"/>
    <property type="match status" value="1"/>
</dbReference>
<comment type="caution">
    <text evidence="6">The sequence shown here is derived from an EMBL/GenBank/DDBJ whole genome shotgun (WGS) entry which is preliminary data.</text>
</comment>
<gene>
    <name evidence="6" type="ORF">ACFQVD_19305</name>
</gene>
<evidence type="ECO:0000259" key="4">
    <source>
        <dbReference type="Pfam" id="PF08669"/>
    </source>
</evidence>
<dbReference type="InterPro" id="IPR013977">
    <property type="entry name" value="GcvT_C"/>
</dbReference>
<evidence type="ECO:0000256" key="1">
    <source>
        <dbReference type="ARBA" id="ARBA00008609"/>
    </source>
</evidence>
<comment type="similarity">
    <text evidence="1">Belongs to the GcvT family.</text>
</comment>
<evidence type="ECO:0000313" key="7">
    <source>
        <dbReference type="Proteomes" id="UP001596514"/>
    </source>
</evidence>
<organism evidence="6 7">
    <name type="scientific">Streptosporangium amethystogenes subsp. fukuiense</name>
    <dbReference type="NCBI Taxonomy" id="698418"/>
    <lineage>
        <taxon>Bacteria</taxon>
        <taxon>Bacillati</taxon>
        <taxon>Actinomycetota</taxon>
        <taxon>Actinomycetes</taxon>
        <taxon>Streptosporangiales</taxon>
        <taxon>Streptosporangiaceae</taxon>
        <taxon>Streptosporangium</taxon>
    </lineage>
</organism>